<dbReference type="PANTHER" id="PTHR45586">
    <property type="entry name" value="TPR REPEAT-CONTAINING PROTEIN PA4667"/>
    <property type="match status" value="1"/>
</dbReference>
<comment type="caution">
    <text evidence="6">The sequence shown here is derived from an EMBL/GenBank/DDBJ whole genome shotgun (WGS) entry which is preliminary data.</text>
</comment>
<dbReference type="Proteomes" id="UP000216339">
    <property type="component" value="Unassembled WGS sequence"/>
</dbReference>
<dbReference type="InterPro" id="IPR011990">
    <property type="entry name" value="TPR-like_helical_dom_sf"/>
</dbReference>
<accession>A0A271IY61</accession>
<dbReference type="SMART" id="SM00028">
    <property type="entry name" value="TPR"/>
    <property type="match status" value="4"/>
</dbReference>
<dbReference type="InterPro" id="IPR032710">
    <property type="entry name" value="NTF2-like_dom_sf"/>
</dbReference>
<gene>
    <name evidence="6" type="ORF">BSZ37_02860</name>
</gene>
<dbReference type="SUPFAM" id="SSF54427">
    <property type="entry name" value="NTF2-like"/>
    <property type="match status" value="1"/>
</dbReference>
<evidence type="ECO:0000256" key="1">
    <source>
        <dbReference type="ARBA" id="ARBA00022737"/>
    </source>
</evidence>
<evidence type="ECO:0000313" key="6">
    <source>
        <dbReference type="EMBL" id="PAP75459.1"/>
    </source>
</evidence>
<protein>
    <recommendedName>
        <fullName evidence="5">SnoaL-like domain-containing protein</fullName>
    </recommendedName>
</protein>
<evidence type="ECO:0000313" key="7">
    <source>
        <dbReference type="Proteomes" id="UP000216339"/>
    </source>
</evidence>
<dbReference type="InterPro" id="IPR019734">
    <property type="entry name" value="TPR_rpt"/>
</dbReference>
<reference evidence="6 7" key="1">
    <citation type="submission" date="2016-11" db="EMBL/GenBank/DDBJ databases">
        <title>Study of marine rhodopsin-containing bacteria.</title>
        <authorList>
            <person name="Yoshizawa S."/>
            <person name="Kumagai Y."/>
            <person name="Kogure K."/>
        </authorList>
    </citation>
    <scope>NUCLEOTIDE SEQUENCE [LARGE SCALE GENOMIC DNA]</scope>
    <source>
        <strain evidence="6 7">SAORIC-28</strain>
    </source>
</reference>
<dbReference type="PANTHER" id="PTHR45586:SF1">
    <property type="entry name" value="LIPOPOLYSACCHARIDE ASSEMBLY PROTEIN B"/>
    <property type="match status" value="1"/>
</dbReference>
<dbReference type="InterPro" id="IPR037401">
    <property type="entry name" value="SnoaL-like"/>
</dbReference>
<proteinExistence type="predicted"/>
<dbReference type="InterPro" id="IPR051012">
    <property type="entry name" value="CellSynth/LPSAsmb/PSIAsmb"/>
</dbReference>
<feature type="domain" description="SnoaL-like" evidence="5">
    <location>
        <begin position="248"/>
        <end position="345"/>
    </location>
</feature>
<sequence length="364" mass="39525">MTRFLPLLALLLTASLAHAQHVPVTTASDAARDHYALALTQVSYVDFDAARAHLDAAIEADPQFALAHIYRAWLSPAAEGAEHLRHAQAARVSDAERQMVEAYAAHHDGDHDREIEIMRALHEEHPDDGDVATWLGNEFYFNDRYDEAAAVLRRALEADPSNAGALNMLGYTLKEAGDADGAERVFLEHIRVAPDEGNPYDSYGEFLLDEGRLDEAEVQFTKALARDPDLTASADHLVRIAMERSDLRFEQAVAGGDADAIAALYTENAMVMPPGAPPVQGRDAIRDHFAGVLAAGIDGLDVQTAEVARFGNTAIRRSDIVLSAGGQVVDRAKALEVWRLVGGEWLYARDMYSSNGEAATADAN</sequence>
<dbReference type="Gene3D" id="3.10.450.50">
    <property type="match status" value="1"/>
</dbReference>
<dbReference type="RefSeq" id="WP_095509092.1">
    <property type="nucleotide sequence ID" value="NZ_MQWD01000001.1"/>
</dbReference>
<evidence type="ECO:0000256" key="3">
    <source>
        <dbReference type="PROSITE-ProRule" id="PRU00339"/>
    </source>
</evidence>
<keyword evidence="4" id="KW-0732">Signal</keyword>
<keyword evidence="1" id="KW-0677">Repeat</keyword>
<feature type="repeat" description="TPR" evidence="3">
    <location>
        <begin position="129"/>
        <end position="162"/>
    </location>
</feature>
<feature type="chain" id="PRO_5013397846" description="SnoaL-like domain-containing protein" evidence="4">
    <location>
        <begin position="20"/>
        <end position="364"/>
    </location>
</feature>
<dbReference type="Gene3D" id="1.25.40.10">
    <property type="entry name" value="Tetratricopeptide repeat domain"/>
    <property type="match status" value="1"/>
</dbReference>
<dbReference type="OrthoDB" id="9784036at2"/>
<organism evidence="6 7">
    <name type="scientific">Rubrivirga marina</name>
    <dbReference type="NCBI Taxonomy" id="1196024"/>
    <lineage>
        <taxon>Bacteria</taxon>
        <taxon>Pseudomonadati</taxon>
        <taxon>Rhodothermota</taxon>
        <taxon>Rhodothermia</taxon>
        <taxon>Rhodothermales</taxon>
        <taxon>Rubricoccaceae</taxon>
        <taxon>Rubrivirga</taxon>
    </lineage>
</organism>
<keyword evidence="2 3" id="KW-0802">TPR repeat</keyword>
<dbReference type="Pfam" id="PF13181">
    <property type="entry name" value="TPR_8"/>
    <property type="match status" value="1"/>
</dbReference>
<keyword evidence="7" id="KW-1185">Reference proteome</keyword>
<evidence type="ECO:0000256" key="4">
    <source>
        <dbReference type="SAM" id="SignalP"/>
    </source>
</evidence>
<evidence type="ECO:0000256" key="2">
    <source>
        <dbReference type="ARBA" id="ARBA00022803"/>
    </source>
</evidence>
<dbReference type="Pfam" id="PF12680">
    <property type="entry name" value="SnoaL_2"/>
    <property type="match status" value="1"/>
</dbReference>
<dbReference type="Pfam" id="PF13432">
    <property type="entry name" value="TPR_16"/>
    <property type="match status" value="1"/>
</dbReference>
<dbReference type="EMBL" id="MQWD01000001">
    <property type="protein sequence ID" value="PAP75459.1"/>
    <property type="molecule type" value="Genomic_DNA"/>
</dbReference>
<feature type="repeat" description="TPR" evidence="3">
    <location>
        <begin position="197"/>
        <end position="230"/>
    </location>
</feature>
<name>A0A271IY61_9BACT</name>
<feature type="signal peptide" evidence="4">
    <location>
        <begin position="1"/>
        <end position="19"/>
    </location>
</feature>
<dbReference type="PROSITE" id="PS50005">
    <property type="entry name" value="TPR"/>
    <property type="match status" value="2"/>
</dbReference>
<evidence type="ECO:0000259" key="5">
    <source>
        <dbReference type="Pfam" id="PF12680"/>
    </source>
</evidence>
<dbReference type="SUPFAM" id="SSF48452">
    <property type="entry name" value="TPR-like"/>
    <property type="match status" value="1"/>
</dbReference>
<dbReference type="AlphaFoldDB" id="A0A271IY61"/>